<evidence type="ECO:0000256" key="1">
    <source>
        <dbReference type="ARBA" id="ARBA00006734"/>
    </source>
</evidence>
<dbReference type="EC" id="2.5.1.60" evidence="6"/>
<organism evidence="7 8">
    <name type="scientific">Hevea brasiliensis</name>
    <name type="common">Para rubber tree</name>
    <name type="synonym">Siphonia brasiliensis</name>
    <dbReference type="NCBI Taxonomy" id="3981"/>
    <lineage>
        <taxon>Eukaryota</taxon>
        <taxon>Viridiplantae</taxon>
        <taxon>Streptophyta</taxon>
        <taxon>Embryophyta</taxon>
        <taxon>Tracheophyta</taxon>
        <taxon>Spermatophyta</taxon>
        <taxon>Magnoliopsida</taxon>
        <taxon>eudicotyledons</taxon>
        <taxon>Gunneridae</taxon>
        <taxon>Pentapetalae</taxon>
        <taxon>rosids</taxon>
        <taxon>fabids</taxon>
        <taxon>Malpighiales</taxon>
        <taxon>Euphorbiaceae</taxon>
        <taxon>Crotonoideae</taxon>
        <taxon>Micrandreae</taxon>
        <taxon>Hevea</taxon>
    </lineage>
</organism>
<dbReference type="GO" id="GO:0004663">
    <property type="term" value="F:Rab geranylgeranyltransferase activity"/>
    <property type="evidence" value="ECO:0007669"/>
    <property type="project" value="UniProtKB-UniRule"/>
</dbReference>
<dbReference type="PANTHER" id="PTHR11129">
    <property type="entry name" value="PROTEIN FARNESYLTRANSFERASE ALPHA SUBUNIT/RAB GERANYLGERANYL TRANSFERASE ALPHA SUBUNIT"/>
    <property type="match status" value="1"/>
</dbReference>
<evidence type="ECO:0000256" key="2">
    <source>
        <dbReference type="ARBA" id="ARBA00022602"/>
    </source>
</evidence>
<sequence>MHDRPRKAPKLGDEAASAAKAEKLRALQPQLLSNHRHIIYTKEAVELSTKLLEINHEFTPLENALRQNFSSYGAWHHRKWVLSKGFCSIDKELRLLEKFQSTDPRNFHAWNCRSVLLSNLMKKNVEGFSKRDEVLTREHELVRQALFTDEDDQSGWFYRLWLLEQTAKAKCPLLVSSWPAYGSDLILIQAVEGVSSSTVTVESGFNLNQDLIWKPL</sequence>
<dbReference type="GO" id="GO:0005968">
    <property type="term" value="C:Rab-protein geranylgeranyltransferase complex"/>
    <property type="evidence" value="ECO:0007669"/>
    <property type="project" value="TreeGrafter"/>
</dbReference>
<proteinExistence type="inferred from homology"/>
<evidence type="ECO:0000313" key="8">
    <source>
        <dbReference type="Proteomes" id="UP000467840"/>
    </source>
</evidence>
<dbReference type="SUPFAM" id="SSF48439">
    <property type="entry name" value="Protein prenylyltransferase"/>
    <property type="match status" value="1"/>
</dbReference>
<dbReference type="Proteomes" id="UP000467840">
    <property type="component" value="Chromosome 4"/>
</dbReference>
<comment type="catalytic activity">
    <reaction evidence="5 6">
        <text>geranylgeranyl diphosphate + L-cysteinyl-[protein] = S-geranylgeranyl-L-cysteinyl-[protein] + diphosphate</text>
        <dbReference type="Rhea" id="RHEA:21240"/>
        <dbReference type="Rhea" id="RHEA-COMP:10131"/>
        <dbReference type="Rhea" id="RHEA-COMP:11537"/>
        <dbReference type="ChEBI" id="CHEBI:29950"/>
        <dbReference type="ChEBI" id="CHEBI:33019"/>
        <dbReference type="ChEBI" id="CHEBI:57533"/>
        <dbReference type="ChEBI" id="CHEBI:86021"/>
        <dbReference type="EC" id="2.5.1.60"/>
    </reaction>
</comment>
<keyword evidence="4" id="KW-0677">Repeat</keyword>
<dbReference type="GO" id="GO:0097354">
    <property type="term" value="P:prenylation"/>
    <property type="evidence" value="ECO:0007669"/>
    <property type="project" value="UniProtKB-UniRule"/>
</dbReference>
<evidence type="ECO:0000256" key="5">
    <source>
        <dbReference type="ARBA" id="ARBA00047658"/>
    </source>
</evidence>
<protein>
    <recommendedName>
        <fullName evidence="6">Geranylgeranyl transferase type-2 subunit alpha</fullName>
        <ecNumber evidence="6">2.5.1.60</ecNumber>
    </recommendedName>
    <alternativeName>
        <fullName evidence="6">Geranylgeranyl transferase type II subunit alpha</fullName>
    </alternativeName>
</protein>
<comment type="similarity">
    <text evidence="1 6">Belongs to the protein prenyltransferase subunit alpha family.</text>
</comment>
<accession>A0A6A6LHP1</accession>
<dbReference type="EMBL" id="JAAGAX010000010">
    <property type="protein sequence ID" value="KAF2299798.1"/>
    <property type="molecule type" value="Genomic_DNA"/>
</dbReference>
<comment type="caution">
    <text evidence="7">The sequence shown here is derived from an EMBL/GenBank/DDBJ whole genome shotgun (WGS) entry which is preliminary data.</text>
</comment>
<reference evidence="7 8" key="1">
    <citation type="journal article" date="2020" name="Mol. Plant">
        <title>The Chromosome-Based Rubber Tree Genome Provides New Insights into Spurge Genome Evolution and Rubber Biosynthesis.</title>
        <authorList>
            <person name="Liu J."/>
            <person name="Shi C."/>
            <person name="Shi C.C."/>
            <person name="Li W."/>
            <person name="Zhang Q.J."/>
            <person name="Zhang Y."/>
            <person name="Li K."/>
            <person name="Lu H.F."/>
            <person name="Shi C."/>
            <person name="Zhu S.T."/>
            <person name="Xiao Z.Y."/>
            <person name="Nan H."/>
            <person name="Yue Y."/>
            <person name="Zhu X.G."/>
            <person name="Wu Y."/>
            <person name="Hong X.N."/>
            <person name="Fan G.Y."/>
            <person name="Tong Y."/>
            <person name="Zhang D."/>
            <person name="Mao C.L."/>
            <person name="Liu Y.L."/>
            <person name="Hao S.J."/>
            <person name="Liu W.Q."/>
            <person name="Lv M.Q."/>
            <person name="Zhang H.B."/>
            <person name="Liu Y."/>
            <person name="Hu-Tang G.R."/>
            <person name="Wang J.P."/>
            <person name="Wang J.H."/>
            <person name="Sun Y.H."/>
            <person name="Ni S.B."/>
            <person name="Chen W.B."/>
            <person name="Zhang X.C."/>
            <person name="Jiao Y.N."/>
            <person name="Eichler E.E."/>
            <person name="Li G.H."/>
            <person name="Liu X."/>
            <person name="Gao L.Z."/>
        </authorList>
    </citation>
    <scope>NUCLEOTIDE SEQUENCE [LARGE SCALE GENOMIC DNA]</scope>
    <source>
        <strain evidence="8">cv. GT1</strain>
        <tissue evidence="7">Leaf</tissue>
    </source>
</reference>
<evidence type="ECO:0000256" key="3">
    <source>
        <dbReference type="ARBA" id="ARBA00022679"/>
    </source>
</evidence>
<keyword evidence="2 6" id="KW-0637">Prenyltransferase</keyword>
<evidence type="ECO:0000313" key="7">
    <source>
        <dbReference type="EMBL" id="KAF2299798.1"/>
    </source>
</evidence>
<name>A0A6A6LHP1_HEVBR</name>
<comment type="function">
    <text evidence="6">Catalyzes the transfer of a geranyl-geranyl moiety from geranyl-geranyl pyrophosphate to cysteines occuring in specific C-terminal amino acid sequences.</text>
</comment>
<evidence type="ECO:0000256" key="4">
    <source>
        <dbReference type="ARBA" id="ARBA00022737"/>
    </source>
</evidence>
<evidence type="ECO:0000256" key="6">
    <source>
        <dbReference type="RuleBase" id="RU367120"/>
    </source>
</evidence>
<dbReference type="InterPro" id="IPR002088">
    <property type="entry name" value="Prenyl_trans_a"/>
</dbReference>
<dbReference type="PANTHER" id="PTHR11129:SF2">
    <property type="entry name" value="GERANYLGERANYL TRANSFERASE TYPE-2 SUBUNIT ALPHA"/>
    <property type="match status" value="1"/>
</dbReference>
<dbReference type="AlphaFoldDB" id="A0A6A6LHP1"/>
<keyword evidence="3 6" id="KW-0808">Transferase</keyword>
<dbReference type="Gene3D" id="1.25.40.120">
    <property type="entry name" value="Protein prenylyltransferase"/>
    <property type="match status" value="2"/>
</dbReference>
<dbReference type="Pfam" id="PF01239">
    <property type="entry name" value="PPTA"/>
    <property type="match status" value="3"/>
</dbReference>
<dbReference type="PROSITE" id="PS51147">
    <property type="entry name" value="PFTA"/>
    <property type="match status" value="3"/>
</dbReference>
<keyword evidence="8" id="KW-1185">Reference proteome</keyword>
<gene>
    <name evidence="7" type="ORF">GH714_003464</name>
</gene>